<dbReference type="PANTHER" id="PTHR46663">
    <property type="entry name" value="DIGUANYLATE CYCLASE DGCT-RELATED"/>
    <property type="match status" value="1"/>
</dbReference>
<name>A0A5C4MN47_9RHOB</name>
<dbReference type="AlphaFoldDB" id="A0A5C4MN47"/>
<evidence type="ECO:0000259" key="2">
    <source>
        <dbReference type="PROSITE" id="PS50887"/>
    </source>
</evidence>
<dbReference type="Gene3D" id="3.30.70.270">
    <property type="match status" value="1"/>
</dbReference>
<reference evidence="3 4" key="1">
    <citation type="submission" date="2019-06" db="EMBL/GenBank/DDBJ databases">
        <title>YIM 131921 draft genome.</title>
        <authorList>
            <person name="Jiang L."/>
        </authorList>
    </citation>
    <scope>NUCLEOTIDE SEQUENCE [LARGE SCALE GENOMIC DNA]</scope>
    <source>
        <strain evidence="3 4">YIM 131921</strain>
    </source>
</reference>
<dbReference type="InterPro" id="IPR007891">
    <property type="entry name" value="CHASE3"/>
</dbReference>
<dbReference type="PROSITE" id="PS50887">
    <property type="entry name" value="GGDEF"/>
    <property type="match status" value="1"/>
</dbReference>
<dbReference type="SUPFAM" id="SSF55073">
    <property type="entry name" value="Nucleotide cyclase"/>
    <property type="match status" value="1"/>
</dbReference>
<dbReference type="InterPro" id="IPR043128">
    <property type="entry name" value="Rev_trsase/Diguanyl_cyclase"/>
</dbReference>
<dbReference type="CDD" id="cd01949">
    <property type="entry name" value="GGDEF"/>
    <property type="match status" value="1"/>
</dbReference>
<dbReference type="SMART" id="SM00267">
    <property type="entry name" value="GGDEF"/>
    <property type="match status" value="1"/>
</dbReference>
<organism evidence="3 4">
    <name type="scientific">Rubellimicrobium rubrum</name>
    <dbReference type="NCBI Taxonomy" id="2585369"/>
    <lineage>
        <taxon>Bacteria</taxon>
        <taxon>Pseudomonadati</taxon>
        <taxon>Pseudomonadota</taxon>
        <taxon>Alphaproteobacteria</taxon>
        <taxon>Rhodobacterales</taxon>
        <taxon>Roseobacteraceae</taxon>
        <taxon>Rubellimicrobium</taxon>
    </lineage>
</organism>
<keyword evidence="1" id="KW-1133">Transmembrane helix</keyword>
<keyword evidence="1" id="KW-0472">Membrane</keyword>
<dbReference type="NCBIfam" id="TIGR00254">
    <property type="entry name" value="GGDEF"/>
    <property type="match status" value="1"/>
</dbReference>
<protein>
    <submittedName>
        <fullName evidence="3">Diguanylate cyclase</fullName>
    </submittedName>
</protein>
<dbReference type="InterPro" id="IPR000160">
    <property type="entry name" value="GGDEF_dom"/>
</dbReference>
<dbReference type="PANTHER" id="PTHR46663:SF2">
    <property type="entry name" value="GGDEF DOMAIN-CONTAINING PROTEIN"/>
    <property type="match status" value="1"/>
</dbReference>
<dbReference type="OrthoDB" id="9812260at2"/>
<gene>
    <name evidence="3" type="ORF">FHG66_20130</name>
</gene>
<evidence type="ECO:0000313" key="4">
    <source>
        <dbReference type="Proteomes" id="UP000305887"/>
    </source>
</evidence>
<keyword evidence="1" id="KW-0812">Transmembrane</keyword>
<evidence type="ECO:0000256" key="1">
    <source>
        <dbReference type="SAM" id="Phobius"/>
    </source>
</evidence>
<dbReference type="Pfam" id="PF00990">
    <property type="entry name" value="GGDEF"/>
    <property type="match status" value="1"/>
</dbReference>
<accession>A0A5C4MN47</accession>
<feature type="transmembrane region" description="Helical" evidence="1">
    <location>
        <begin position="187"/>
        <end position="207"/>
    </location>
</feature>
<dbReference type="Pfam" id="PF05227">
    <property type="entry name" value="CHASE3"/>
    <property type="match status" value="1"/>
</dbReference>
<dbReference type="EMBL" id="VDFU01000048">
    <property type="protein sequence ID" value="TNC45261.1"/>
    <property type="molecule type" value="Genomic_DNA"/>
</dbReference>
<dbReference type="CDD" id="cd19410">
    <property type="entry name" value="HK9-like_sensor"/>
    <property type="match status" value="1"/>
</dbReference>
<feature type="domain" description="GGDEF" evidence="2">
    <location>
        <begin position="254"/>
        <end position="384"/>
    </location>
</feature>
<sequence>MRVNWRTNAMWASIMVLLAALVAGALLVSFWETEKASDRAQALAAAEKHIAVLATLLSVMQDAETGQRGYVITGLDEYLEPYEAARQRMGNALAALDDQYASRPETRLEVAHIRVLAEQKMARVTFTVGVRRARGFEAARDVILDHVGKHTMDELRREIAFLTAIERTHMARAERDYETAQSRSRGAFAALSATILLGLGTLLVVAAREMRASYKANTRLGYLADHDPLTGLANRRAFHMALDRNIGASAAGGQRFGLFCLDLDGFKGINDRFGHEAGDRLLVEVTKRLRAITRGSDVLARLGGDEFALLVPDLPSEAECHEVVGRLKQAIASVETCDPCRPVSGSVGFALFPNHASSKADLLALSDKRMYLDKRRTTALRIAPDLGHPEPQPLHEVEDLLLRTG</sequence>
<dbReference type="InterPro" id="IPR052163">
    <property type="entry name" value="DGC-Regulatory_Protein"/>
</dbReference>
<comment type="caution">
    <text evidence="3">The sequence shown here is derived from an EMBL/GenBank/DDBJ whole genome shotgun (WGS) entry which is preliminary data.</text>
</comment>
<proteinExistence type="predicted"/>
<evidence type="ECO:0000313" key="3">
    <source>
        <dbReference type="EMBL" id="TNC45261.1"/>
    </source>
</evidence>
<dbReference type="InterPro" id="IPR029787">
    <property type="entry name" value="Nucleotide_cyclase"/>
</dbReference>
<dbReference type="Proteomes" id="UP000305887">
    <property type="component" value="Unassembled WGS sequence"/>
</dbReference>
<keyword evidence="4" id="KW-1185">Reference proteome</keyword>